<evidence type="ECO:0000259" key="1">
    <source>
        <dbReference type="Pfam" id="PF24520"/>
    </source>
</evidence>
<gene>
    <name evidence="2" type="ORF">GPUH_LOCUS20657</name>
</gene>
<reference evidence="4" key="1">
    <citation type="submission" date="2016-06" db="UniProtKB">
        <authorList>
            <consortium name="WormBaseParasite"/>
        </authorList>
    </citation>
    <scope>IDENTIFICATION</scope>
</reference>
<dbReference type="Pfam" id="PF24520">
    <property type="entry name" value="ARM_KNTC1_1st"/>
    <property type="match status" value="1"/>
</dbReference>
<evidence type="ECO:0000313" key="4">
    <source>
        <dbReference type="WBParaSite" id="GPUH_0002068301-mRNA-1"/>
    </source>
</evidence>
<protein>
    <submittedName>
        <fullName evidence="4">Defective in cullin neddylation protein</fullName>
    </submittedName>
</protein>
<organism evidence="4">
    <name type="scientific">Gongylonema pulchrum</name>
    <dbReference type="NCBI Taxonomy" id="637853"/>
    <lineage>
        <taxon>Eukaryota</taxon>
        <taxon>Metazoa</taxon>
        <taxon>Ecdysozoa</taxon>
        <taxon>Nematoda</taxon>
        <taxon>Chromadorea</taxon>
        <taxon>Rhabditida</taxon>
        <taxon>Spirurina</taxon>
        <taxon>Spiruromorpha</taxon>
        <taxon>Spiruroidea</taxon>
        <taxon>Gongylonematidae</taxon>
        <taxon>Gongylonema</taxon>
    </lineage>
</organism>
<evidence type="ECO:0000313" key="3">
    <source>
        <dbReference type="Proteomes" id="UP000271098"/>
    </source>
</evidence>
<dbReference type="AlphaFoldDB" id="A0A183EI67"/>
<sequence length="148" mass="17498">MNKLNAGALDTSDADNFFVWVKNISDQDWVAEMCIVAVMYCSDHSETSERVTTIRYNFQSYCEILGPWESLERHESLEMNLWTEFLSGFSWENILQKFCKIGRFCEARLLWGRYRTVLEGWIKEPGRFVEFIEDIDHVLWGTLFLFGK</sequence>
<name>A0A183EI67_9BILA</name>
<feature type="domain" description="KNTC1 first ARM-repeats" evidence="1">
    <location>
        <begin position="43"/>
        <end position="125"/>
    </location>
</feature>
<evidence type="ECO:0000313" key="2">
    <source>
        <dbReference type="EMBL" id="VDN36506.1"/>
    </source>
</evidence>
<dbReference type="EMBL" id="UYRT01090845">
    <property type="protein sequence ID" value="VDN36506.1"/>
    <property type="molecule type" value="Genomic_DNA"/>
</dbReference>
<accession>A0A183EI67</accession>
<dbReference type="Proteomes" id="UP000271098">
    <property type="component" value="Unassembled WGS sequence"/>
</dbReference>
<keyword evidence="3" id="KW-1185">Reference proteome</keyword>
<dbReference type="WBParaSite" id="GPUH_0002068301-mRNA-1">
    <property type="protein sequence ID" value="GPUH_0002068301-mRNA-1"/>
    <property type="gene ID" value="GPUH_0002068301"/>
</dbReference>
<proteinExistence type="predicted"/>
<reference evidence="2 3" key="2">
    <citation type="submission" date="2018-11" db="EMBL/GenBank/DDBJ databases">
        <authorList>
            <consortium name="Pathogen Informatics"/>
        </authorList>
    </citation>
    <scope>NUCLEOTIDE SEQUENCE [LARGE SCALE GENOMIC DNA]</scope>
</reference>
<dbReference type="InterPro" id="IPR055403">
    <property type="entry name" value="ARM_KNTC1_1st"/>
</dbReference>